<dbReference type="FunFam" id="2.60.40.150:FF:000241">
    <property type="entry name" value="Antiviral helicase SLH1"/>
    <property type="match status" value="1"/>
</dbReference>
<evidence type="ECO:0000313" key="14">
    <source>
        <dbReference type="Proteomes" id="UP001168821"/>
    </source>
</evidence>
<keyword evidence="8 9" id="KW-0238">DNA-binding</keyword>
<dbReference type="FunFam" id="3.40.50.300:FF:000102">
    <property type="entry name" value="RNA helicase, activating signal cointegrator 1"/>
    <property type="match status" value="1"/>
</dbReference>
<dbReference type="InterPro" id="IPR027417">
    <property type="entry name" value="P-loop_NTPase"/>
</dbReference>
<dbReference type="Gene3D" id="2.60.40.150">
    <property type="entry name" value="C2 domain"/>
    <property type="match status" value="2"/>
</dbReference>
<evidence type="ECO:0000256" key="8">
    <source>
        <dbReference type="ARBA" id="ARBA00023125"/>
    </source>
</evidence>
<feature type="domain" description="Helicase ATP-binding" evidence="11">
    <location>
        <begin position="2035"/>
        <end position="2209"/>
    </location>
</feature>
<dbReference type="InterPro" id="IPR011545">
    <property type="entry name" value="DEAD/DEAH_box_helicase_dom"/>
</dbReference>
<feature type="domain" description="Helicase C-terminal" evidence="12">
    <location>
        <begin position="2242"/>
        <end position="2437"/>
    </location>
</feature>
<evidence type="ECO:0000256" key="5">
    <source>
        <dbReference type="ARBA" id="ARBA00022806"/>
    </source>
</evidence>
<evidence type="ECO:0008006" key="15">
    <source>
        <dbReference type="Google" id="ProtNLM"/>
    </source>
</evidence>
<dbReference type="PANTHER" id="PTHR47961:SF13">
    <property type="entry name" value="ACTIVATING SIGNAL COINTEGRATOR 1 COMPLEX SUBUNIT 3"/>
    <property type="match status" value="1"/>
</dbReference>
<evidence type="ECO:0000259" key="11">
    <source>
        <dbReference type="PROSITE" id="PS51192"/>
    </source>
</evidence>
<dbReference type="InterPro" id="IPR057842">
    <property type="entry name" value="WH_MER3"/>
</dbReference>
<dbReference type="Pfam" id="PF21789">
    <property type="entry name" value="TNP-like_RNaseH_C"/>
    <property type="match status" value="1"/>
</dbReference>
<dbReference type="EMBL" id="JALNTZ010000005">
    <property type="protein sequence ID" value="KAJ3651378.1"/>
    <property type="molecule type" value="Genomic_DNA"/>
</dbReference>
<dbReference type="Pfam" id="PF21787">
    <property type="entry name" value="TNP-like_RNaseH_N"/>
    <property type="match status" value="1"/>
</dbReference>
<dbReference type="SMART" id="SM00382">
    <property type="entry name" value="AAA"/>
    <property type="match status" value="2"/>
</dbReference>
<dbReference type="InterPro" id="IPR048366">
    <property type="entry name" value="TNP-like_GBD"/>
</dbReference>
<keyword evidence="6" id="KW-0862">Zinc</keyword>
<dbReference type="InterPro" id="IPR004179">
    <property type="entry name" value="Sec63-dom"/>
</dbReference>
<protein>
    <recommendedName>
        <fullName evidence="15">Activating signal cointegrator 1 complex subunit 3</fullName>
    </recommendedName>
</protein>
<dbReference type="InterPro" id="IPR036388">
    <property type="entry name" value="WH-like_DNA-bd_sf"/>
</dbReference>
<dbReference type="Gene3D" id="1.10.10.10">
    <property type="entry name" value="Winged helix-like DNA-binding domain superfamily/Winged helix DNA-binding domain"/>
    <property type="match status" value="2"/>
</dbReference>
<dbReference type="FunFam" id="1.10.3380.10:FF:000002">
    <property type="entry name" value="Activating signal cointegrator 1 complex subunit 3"/>
    <property type="match status" value="1"/>
</dbReference>
<dbReference type="FunFam" id="3.40.50.300:FF:000231">
    <property type="entry name" value="Activating signal cointegrator 1 complex subunit 3"/>
    <property type="match status" value="1"/>
</dbReference>
<dbReference type="FunFam" id="3.40.50.300:FF:000062">
    <property type="entry name" value="U5 small nuclear ribonucleoprotein helicase"/>
    <property type="match status" value="1"/>
</dbReference>
<dbReference type="SUPFAM" id="SSF57716">
    <property type="entry name" value="Glucocorticoid receptor-like (DNA-binding domain)"/>
    <property type="match status" value="1"/>
</dbReference>
<feature type="domain" description="Helicase ATP-binding" evidence="11">
    <location>
        <begin position="1194"/>
        <end position="1377"/>
    </location>
</feature>
<dbReference type="GO" id="GO:0004386">
    <property type="term" value="F:helicase activity"/>
    <property type="evidence" value="ECO:0007669"/>
    <property type="project" value="UniProtKB-KW"/>
</dbReference>
<keyword evidence="14" id="KW-1185">Reference proteome</keyword>
<accession>A0AA38I8Y6</accession>
<dbReference type="InterPro" id="IPR014756">
    <property type="entry name" value="Ig_E-set"/>
</dbReference>
<dbReference type="SMART" id="SM00973">
    <property type="entry name" value="Sec63"/>
    <property type="match status" value="2"/>
</dbReference>
<dbReference type="GO" id="GO:0016787">
    <property type="term" value="F:hydrolase activity"/>
    <property type="evidence" value="ECO:0007669"/>
    <property type="project" value="UniProtKB-KW"/>
</dbReference>
<gene>
    <name evidence="13" type="ORF">Zmor_017427</name>
</gene>
<dbReference type="FunFam" id="1.10.10.10:FF:000012">
    <property type="entry name" value="U5 small nuclear ribonucleoprotein helicase"/>
    <property type="match status" value="1"/>
</dbReference>
<proteinExistence type="predicted"/>
<sequence>MEGTIIYKNKCSVPGCDDKVSKRHRFPKEEQLLKKWIENVNAPLFSSMEPSELYSKYVCDRHFSTDFKVPGTRRGLRRDAFPNICLSADVEDETCLSPPQNNSCTTPPMKSSRKRGGILHSVDATRQAQLTPRCKRFYSMALNWSVKQMRMGKKIGNLRMRLAQAEKVSQSPGFENILDRVNENTFIFIQQQLRNQKLKPKSRRFTLKEKLLSLTLFKASAKAYRLLSKIFCLPSPRTLINLLNKIPLRPGLNKRLMDSFKQSVAKLKENDELCVVIFDEMSITPQLSYNSKRDIIEGVEDFGNHRTKKIANHVNVFFVKGIHRQWKQPVSFTFSHGPTKAIQIKKMLLEIIEACQEAGLEVVASICDQGSTNQTAINSLLKDTQEEFDRNGDVNPYLGFVVNDFEVVPLFDVPHLFKGIRNNLLKYQLYFEQDGIKKIAKWNHIEQLYLLDTMDSTRLCPKLTDRHIFPEKMNKMKVSLMAQVFSFKVGSLMKRISQWGLQCDNSLPAEAVQTADFILFMDMLFDSLNGNAKQAPVSKPFKGGVSVDSGHKKWWEESVKVIKSMRFWNSKKGIYVKVPSTKNLVKTIEGFLYLRTRLLTRVKYFLPRALNQDCIEIFFAAIRTHGRRNTKPDVVQFTAAFKSLIVNNFMSAHSPTANCKQDLSSGVLDNLHCFLTGDEIEGVHPLEENSAPEVPSEIEVSKKSRVAKATIAYFAGFVAKKISKITNQCAVCQQLMSYSDGNVPLDVIEASEFPGSKLWRPDQVIRKMVVVDTLAPQNGPTRNFFTDFHGLQRLNVAPPEPEFAGKQKLERLYRYFKYEEPDPGLSCIIHMEQIKKVFRTYLKDLVSERLLDNVVNMCLLQVLKDYNANIRHAKGVLKKLPQKQLERVKTDLDYVNDNLPPDFFKKKPDPSQYVKSDIQKPEEKALDLIFYIPMTEDDPCVEEEVEEMSLATAASTGAPYAIKKRYDYFKTKMAEFPFEEFKEIVLTGLTSPKSDEELINYFLDTFGFEVFEFLNEIIQHRNSQIDWTDGEKEKPVVRRVEPKSSNNRYAPALASQVIVQSEEEKNLAKTLRKLEKKQKGVQQELLTDIEDDLSYIKHQPIFRKGADKVDYYPHVHDQLRNVSITTKFNGVTLKQPENTIKKEASTHVEFTLPGGTRPKNDDIDLVKVSSLDSTGRLVFKDIKEFNRIQSEVFPVAYNTNENMLICAPTGAGKTNIALLAIVHQIKVHMDGGLIRKDDFKIVYVCPMKALATEMVANFSKKLAPIGIVVKELTGDMQLTKKEIAETQMLVTTPEKWDVISRKGAVDTEVTSLVKLLILDEVHLLNSDRGPVIEALVARTLRQVLSSQSIIRIVALSATLPGYLDVANFLKVSPYTGLFFFDNRFRSVPLTQTFIGVKNKNDQDAMDLICYNKLIPIIKEGQQVMVFVTSRNLTATVAKNLLAHAKNNKHLALFTPEKKAAVRSSVKSSELELLIPNGFGCHHAGMCRSDRLEVESLFRQGVLKVIVCTTTLAWGVNLPAHAVIIRGTTRYDAQKSSFVDMDMLDIMQIFGRAGRPQYDTSGHGMIITSMPNMTNYMTLLTSQAPIESQFLNNVPDHLNAEVVLGTVSNLKEAMEWLTNTFVYCRIKKNPLVYGLTFTEIWEPEKLFQYLERKLYDAAVTLETAQMIRFNTTLGELRPTNYGRIASFYYISHQTMKYFHDHFERSMMEADVLNLVSNASEFQHIQVRNDELDELDRLHEDYSQFEFNTDPSSVVFKVLTLIQANVSRAKIRVSSLVSDCEFIMQSVTRLARALFEIAVDKNYSVQVYRCLQVSQMVEQQAWAERHPLLQFKELEVKGYKALDVLQNIPIEELQDMSEREVLDLIRSRHLANRVHHFCKAFPRVNLDVTVKPITEGVIRIQVLINANFSWDTSIHGNVQHYYAWVEDPAHDSIYHFESFVVTKKLVVAKEPVELIFTVPLQKPHSMEYFVTVANSKYMHAESSYRIDLEKINMLPSYTIQTKFLSVRPLPKTALHNEEFEKLYGFTHFNAVQSQVFHCCYNSDSNVLLGAPTGSGKTIVSEICMLRLFTRRPDRKIVYIAPMKALVRERVSDWTAKFTKINKKVVEVTGDITPRSSLIASADIIITTPEKWDGMSRNWLQKDFVKQVGLIIIDEIHLLAEERGPVLEVIVSRMNYINSVKNAKVRIVGLSTAMANAGDLANWLGIERKGLFNFSSSVRPVPLEIHLKGFSAKNYCPRMATMNRPAYQAICQYAPDSPTLIFVSSRKQTRITSYDLIKCLLSDTNPKQWLHCPQEEIENIRSTVTDSDLSYLLLFGIGIHHAGLQEHDRKVVEELFVNQKIQVLVATATLAWGVNFPAHLVIVKGTEYYDGATKRYVDMPVTDVLQMMGRAGRPQFDTSGVACVFVQESKKNFYRKFLFEPFPVESSLLQVLPEHVNAEIANGTVTCRSQLVDLICSTFFFRRLLVNPTYYKMNDVENANVYLQELSELVSVTLQDAQCIAIRNEEVQDFYESTFLGQLAAQYYLSCKTMLYLHENLMEDSSLDDLVLNMCQVEEYALFPVRHNEDKINRHLVMDMNIKTRLPFDSPHLKVLLLIKCYLSDKKLPNQEYVVDLKTVFDQIIRIIQAMISLTSYKSWQDCTIKLIYLCQMLIQGVMIETGSAMMLPHVTQESCNSLLRKMITHKLVPESCQEVSIPLLKIAMRTNKKALIGIIEEQFDKQRSGDVLKAISRIPILELRFKIRDASDNKELDYRIDRSEGVVCVEVKPETKCIFEFDVFRDGTSNLNVCSKKFSKQKEESWFFLMSSEDVLLRMQRFVVKRNKNVDVQVDVPAERGVYRYSGYFLCDSYIGLDQKITFRVKVVE</sequence>
<dbReference type="InterPro" id="IPR001650">
    <property type="entry name" value="Helicase_C-like"/>
</dbReference>
<evidence type="ECO:0000259" key="10">
    <source>
        <dbReference type="PROSITE" id="PS50950"/>
    </source>
</evidence>
<evidence type="ECO:0000256" key="4">
    <source>
        <dbReference type="ARBA" id="ARBA00022801"/>
    </source>
</evidence>
<keyword evidence="1" id="KW-0479">Metal-binding</keyword>
<dbReference type="InterPro" id="IPR048367">
    <property type="entry name" value="TNP-like_RNaseH_C"/>
</dbReference>
<evidence type="ECO:0000256" key="1">
    <source>
        <dbReference type="ARBA" id="ARBA00022723"/>
    </source>
</evidence>
<name>A0AA38I8Y6_9CUCU</name>
<dbReference type="InterPro" id="IPR014001">
    <property type="entry name" value="Helicase_ATP-bd"/>
</dbReference>
<dbReference type="CDD" id="cd18020">
    <property type="entry name" value="DEXHc_ASCC3_1"/>
    <property type="match status" value="1"/>
</dbReference>
<dbReference type="Pfam" id="PF23445">
    <property type="entry name" value="WHD_SNRNP200"/>
    <property type="match status" value="2"/>
</dbReference>
<comment type="caution">
    <text evidence="13">The sequence shown here is derived from an EMBL/GenBank/DDBJ whole genome shotgun (WGS) entry which is preliminary data.</text>
</comment>
<dbReference type="Proteomes" id="UP001168821">
    <property type="component" value="Unassembled WGS sequence"/>
</dbReference>
<dbReference type="PANTHER" id="PTHR47961">
    <property type="entry name" value="DNA POLYMERASE THETA, PUTATIVE (AFU_ORTHOLOGUE AFUA_1G05260)-RELATED"/>
    <property type="match status" value="1"/>
</dbReference>
<evidence type="ECO:0000256" key="6">
    <source>
        <dbReference type="ARBA" id="ARBA00022833"/>
    </source>
</evidence>
<dbReference type="GO" id="GO:0003677">
    <property type="term" value="F:DNA binding"/>
    <property type="evidence" value="ECO:0007669"/>
    <property type="project" value="UniProtKB-UniRule"/>
</dbReference>
<dbReference type="Gene3D" id="1.10.3380.10">
    <property type="entry name" value="Sec63 N-terminal domain-like domain"/>
    <property type="match status" value="2"/>
</dbReference>
<dbReference type="CDD" id="cd18795">
    <property type="entry name" value="SF2_C_Ski2"/>
    <property type="match status" value="2"/>
</dbReference>
<evidence type="ECO:0000256" key="9">
    <source>
        <dbReference type="PROSITE-ProRule" id="PRU00309"/>
    </source>
</evidence>
<dbReference type="GO" id="GO:0008270">
    <property type="term" value="F:zinc ion binding"/>
    <property type="evidence" value="ECO:0007669"/>
    <property type="project" value="UniProtKB-KW"/>
</dbReference>
<dbReference type="SUPFAM" id="SSF52540">
    <property type="entry name" value="P-loop containing nucleoside triphosphate hydrolases"/>
    <property type="match status" value="3"/>
</dbReference>
<dbReference type="FunFam" id="3.40.50.300:FF:000198">
    <property type="entry name" value="Activating signal cointegrator 1 complex subunit"/>
    <property type="match status" value="1"/>
</dbReference>
<keyword evidence="4" id="KW-0378">Hydrolase</keyword>
<keyword evidence="5" id="KW-0347">Helicase</keyword>
<dbReference type="Pfam" id="PF00271">
    <property type="entry name" value="Helicase_C"/>
    <property type="match status" value="2"/>
</dbReference>
<dbReference type="Pfam" id="PF21788">
    <property type="entry name" value="TNP-like_GBD"/>
    <property type="match status" value="1"/>
</dbReference>
<dbReference type="Pfam" id="PF00270">
    <property type="entry name" value="DEAD"/>
    <property type="match status" value="2"/>
</dbReference>
<dbReference type="PROSITE" id="PS51192">
    <property type="entry name" value="HELICASE_ATP_BIND_1"/>
    <property type="match status" value="2"/>
</dbReference>
<dbReference type="InterPro" id="IPR003593">
    <property type="entry name" value="AAA+_ATPase"/>
</dbReference>
<dbReference type="PROSITE" id="PS50950">
    <property type="entry name" value="ZF_THAP"/>
    <property type="match status" value="1"/>
</dbReference>
<keyword evidence="3 9" id="KW-0863">Zinc-finger</keyword>
<organism evidence="13 14">
    <name type="scientific">Zophobas morio</name>
    <dbReference type="NCBI Taxonomy" id="2755281"/>
    <lineage>
        <taxon>Eukaryota</taxon>
        <taxon>Metazoa</taxon>
        <taxon>Ecdysozoa</taxon>
        <taxon>Arthropoda</taxon>
        <taxon>Hexapoda</taxon>
        <taxon>Insecta</taxon>
        <taxon>Pterygota</taxon>
        <taxon>Neoptera</taxon>
        <taxon>Endopterygota</taxon>
        <taxon>Coleoptera</taxon>
        <taxon>Polyphaga</taxon>
        <taxon>Cucujiformia</taxon>
        <taxon>Tenebrionidae</taxon>
        <taxon>Zophobas</taxon>
    </lineage>
</organism>
<dbReference type="InterPro" id="IPR006612">
    <property type="entry name" value="THAP_Znf"/>
</dbReference>
<dbReference type="GO" id="GO:0005524">
    <property type="term" value="F:ATP binding"/>
    <property type="evidence" value="ECO:0007669"/>
    <property type="project" value="UniProtKB-KW"/>
</dbReference>
<reference evidence="13" key="1">
    <citation type="journal article" date="2023" name="G3 (Bethesda)">
        <title>Whole genome assemblies of Zophobas morio and Tenebrio molitor.</title>
        <authorList>
            <person name="Kaur S."/>
            <person name="Stinson S.A."/>
            <person name="diCenzo G.C."/>
        </authorList>
    </citation>
    <scope>NUCLEOTIDE SEQUENCE</scope>
    <source>
        <strain evidence="13">QUZm001</strain>
    </source>
</reference>
<feature type="domain" description="THAP-type" evidence="10">
    <location>
        <begin position="7"/>
        <end position="85"/>
    </location>
</feature>
<keyword evidence="2" id="KW-0547">Nucleotide-binding</keyword>
<dbReference type="SMART" id="SM00692">
    <property type="entry name" value="DM3"/>
    <property type="match status" value="1"/>
</dbReference>
<dbReference type="SMART" id="SM00490">
    <property type="entry name" value="HELICc"/>
    <property type="match status" value="2"/>
</dbReference>
<dbReference type="SMART" id="SM00980">
    <property type="entry name" value="THAP"/>
    <property type="match status" value="1"/>
</dbReference>
<dbReference type="SMART" id="SM00487">
    <property type="entry name" value="DEXDc"/>
    <property type="match status" value="2"/>
</dbReference>
<dbReference type="InterPro" id="IPR048365">
    <property type="entry name" value="TNP-like_RNaseH_N"/>
</dbReference>
<feature type="domain" description="Helicase C-terminal" evidence="12">
    <location>
        <begin position="1409"/>
        <end position="1617"/>
    </location>
</feature>
<dbReference type="PROSITE" id="PS51194">
    <property type="entry name" value="HELICASE_CTER"/>
    <property type="match status" value="2"/>
</dbReference>
<keyword evidence="7" id="KW-0067">ATP-binding</keyword>
<evidence type="ECO:0000256" key="3">
    <source>
        <dbReference type="ARBA" id="ARBA00022771"/>
    </source>
</evidence>
<dbReference type="Pfam" id="PF02889">
    <property type="entry name" value="Sec63"/>
    <property type="match status" value="2"/>
</dbReference>
<evidence type="ECO:0000259" key="12">
    <source>
        <dbReference type="PROSITE" id="PS51194"/>
    </source>
</evidence>
<evidence type="ECO:0000256" key="2">
    <source>
        <dbReference type="ARBA" id="ARBA00022741"/>
    </source>
</evidence>
<dbReference type="InterPro" id="IPR036390">
    <property type="entry name" value="WH_DNA-bd_sf"/>
</dbReference>
<evidence type="ECO:0000313" key="13">
    <source>
        <dbReference type="EMBL" id="KAJ3651378.1"/>
    </source>
</evidence>
<evidence type="ECO:0000256" key="7">
    <source>
        <dbReference type="ARBA" id="ARBA00022840"/>
    </source>
</evidence>
<dbReference type="InterPro" id="IPR035892">
    <property type="entry name" value="C2_domain_sf"/>
</dbReference>
<dbReference type="SUPFAM" id="SSF81296">
    <property type="entry name" value="E set domains"/>
    <property type="match status" value="1"/>
</dbReference>
<dbReference type="SUPFAM" id="SSF46785">
    <property type="entry name" value="Winged helix' DNA-binding domain"/>
    <property type="match status" value="1"/>
</dbReference>
<dbReference type="SUPFAM" id="SSF158702">
    <property type="entry name" value="Sec63 N-terminal domain-like"/>
    <property type="match status" value="2"/>
</dbReference>
<dbReference type="Pfam" id="PF05485">
    <property type="entry name" value="THAP"/>
    <property type="match status" value="1"/>
</dbReference>
<dbReference type="Gene3D" id="3.40.50.300">
    <property type="entry name" value="P-loop containing nucleotide triphosphate hydrolases"/>
    <property type="match status" value="4"/>
</dbReference>
<dbReference type="InterPro" id="IPR050474">
    <property type="entry name" value="Hel308_SKI2-like"/>
</dbReference>